<feature type="region of interest" description="Disordered" evidence="1">
    <location>
        <begin position="129"/>
        <end position="150"/>
    </location>
</feature>
<dbReference type="EMBL" id="FOSV01000048">
    <property type="protein sequence ID" value="SFM08077.1"/>
    <property type="molecule type" value="Genomic_DNA"/>
</dbReference>
<evidence type="ECO:0000256" key="1">
    <source>
        <dbReference type="SAM" id="MobiDB-lite"/>
    </source>
</evidence>
<name>A0A1I4MYC8_9HYPH</name>
<dbReference type="Proteomes" id="UP000198804">
    <property type="component" value="Unassembled WGS sequence"/>
</dbReference>
<dbReference type="AlphaFoldDB" id="A0A1I4MYC8"/>
<reference evidence="3" key="1">
    <citation type="submission" date="2016-10" db="EMBL/GenBank/DDBJ databases">
        <authorList>
            <person name="Varghese N."/>
            <person name="Submissions S."/>
        </authorList>
    </citation>
    <scope>NUCLEOTIDE SEQUENCE [LARGE SCALE GENOMIC DNA]</scope>
    <source>
        <strain evidence="3">CGMCC 1.6474</strain>
    </source>
</reference>
<dbReference type="Gene3D" id="3.30.420.10">
    <property type="entry name" value="Ribonuclease H-like superfamily/Ribonuclease H"/>
    <property type="match status" value="1"/>
</dbReference>
<organism evidence="2 3">
    <name type="scientific">Methylorubrum salsuginis</name>
    <dbReference type="NCBI Taxonomy" id="414703"/>
    <lineage>
        <taxon>Bacteria</taxon>
        <taxon>Pseudomonadati</taxon>
        <taxon>Pseudomonadota</taxon>
        <taxon>Alphaproteobacteria</taxon>
        <taxon>Hyphomicrobiales</taxon>
        <taxon>Methylobacteriaceae</taxon>
        <taxon>Methylorubrum</taxon>
    </lineage>
</organism>
<sequence length="170" mass="19023">MPEVDGDKPKRSRFKAYPLGYFHIDLAEVHTAEGRLYLFVAIDRATKFAFVELHEKATRRVAGDFLRHLIEAVPYKVHTVLTDNVLRSEEGRLARQQVSVREHAPAVCLSSTSIQVAPADPEELSAIANTGSSRRASRRGPHRPQHEMSIQAGDPSIIYRVVVLTPSRLC</sequence>
<proteinExistence type="predicted"/>
<dbReference type="InterPro" id="IPR036397">
    <property type="entry name" value="RNaseH_sf"/>
</dbReference>
<dbReference type="SUPFAM" id="SSF53098">
    <property type="entry name" value="Ribonuclease H-like"/>
    <property type="match status" value="1"/>
</dbReference>
<gene>
    <name evidence="2" type="ORF">SAMN04488125_1482</name>
</gene>
<dbReference type="InterPro" id="IPR012337">
    <property type="entry name" value="RNaseH-like_sf"/>
</dbReference>
<evidence type="ECO:0000313" key="2">
    <source>
        <dbReference type="EMBL" id="SFM08077.1"/>
    </source>
</evidence>
<evidence type="ECO:0000313" key="3">
    <source>
        <dbReference type="Proteomes" id="UP000198804"/>
    </source>
</evidence>
<dbReference type="STRING" id="414703.SAMN04488125_1482"/>
<protein>
    <submittedName>
        <fullName evidence="2">Integrase core domain-containing protein</fullName>
    </submittedName>
</protein>
<accession>A0A1I4MYC8</accession>
<dbReference type="GO" id="GO:0003676">
    <property type="term" value="F:nucleic acid binding"/>
    <property type="evidence" value="ECO:0007669"/>
    <property type="project" value="InterPro"/>
</dbReference>
<keyword evidence="3" id="KW-1185">Reference proteome</keyword>